<dbReference type="InterPro" id="IPR006968">
    <property type="entry name" value="RUS_fam"/>
</dbReference>
<comment type="similarity">
    <text evidence="1">Belongs to the RUS1 family.</text>
</comment>
<organism evidence="3 4">
    <name type="scientific">Symbiochloris irregularis</name>
    <dbReference type="NCBI Taxonomy" id="706552"/>
    <lineage>
        <taxon>Eukaryota</taxon>
        <taxon>Viridiplantae</taxon>
        <taxon>Chlorophyta</taxon>
        <taxon>core chlorophytes</taxon>
        <taxon>Trebouxiophyceae</taxon>
        <taxon>Trebouxiales</taxon>
        <taxon>Trebouxiaceae</taxon>
        <taxon>Symbiochloris</taxon>
    </lineage>
</organism>
<dbReference type="PANTHER" id="PTHR12770:SF29">
    <property type="entry name" value="PROTEIN ROOT UVB SENSITIVE 4"/>
    <property type="match status" value="1"/>
</dbReference>
<protein>
    <recommendedName>
        <fullName evidence="2">Protein root UVB sensitive/RUS domain-containing protein</fullName>
    </recommendedName>
</protein>
<dbReference type="InterPro" id="IPR054549">
    <property type="entry name" value="UVB_sens_RUS_dom"/>
</dbReference>
<evidence type="ECO:0000259" key="2">
    <source>
        <dbReference type="Pfam" id="PF04884"/>
    </source>
</evidence>
<dbReference type="AlphaFoldDB" id="A0AAW1P1I5"/>
<evidence type="ECO:0000313" key="4">
    <source>
        <dbReference type="Proteomes" id="UP001465755"/>
    </source>
</evidence>
<proteinExistence type="inferred from homology"/>
<feature type="domain" description="Protein root UVB sensitive/RUS" evidence="2">
    <location>
        <begin position="112"/>
        <end position="303"/>
    </location>
</feature>
<dbReference type="Pfam" id="PF04884">
    <property type="entry name" value="UVB_sens_prot"/>
    <property type="match status" value="1"/>
</dbReference>
<sequence>MPHKLSNIENFYDQHHFELDDKVAFVIGPSAKRSRSGLAKLPLFAAIGLGKLGRRRSEQRGLGHQITEEDLHVSLVQGSNVEKYIWDGSKVVSVSGQWLKSHKHRHGTIPERLQRAKERVLDAFFPKPHEVTEDYWQYTRWRAAHRICSAMLQNFATQSLLAAVGVGAQRTLPTAAAINWVLKDGLGRLGRLSVATGFGQSFDSDLKRFRMTTSLLFSAAITLEYLTPLFPGHFLLLASTANVGKSMGLATYIATTPAFQKSFARNENLADLNAKGQAQSMVLDTLGLAICVGLTWAVPTAKQICSQESLLLPSVVSKGLLPMRIRPLHELIDNPPDLATLLHRHRRGRYMLAYREAQPGGVPFLRDKRARLAISLRSDAQPRDVLAG</sequence>
<accession>A0AAW1P1I5</accession>
<dbReference type="PANTHER" id="PTHR12770">
    <property type="entry name" value="RUS1 FAMILY PROTEIN C16ORF58"/>
    <property type="match status" value="1"/>
</dbReference>
<reference evidence="3 4" key="1">
    <citation type="journal article" date="2024" name="Nat. Commun.">
        <title>Phylogenomics reveals the evolutionary origins of lichenization in chlorophyte algae.</title>
        <authorList>
            <person name="Puginier C."/>
            <person name="Libourel C."/>
            <person name="Otte J."/>
            <person name="Skaloud P."/>
            <person name="Haon M."/>
            <person name="Grisel S."/>
            <person name="Petersen M."/>
            <person name="Berrin J.G."/>
            <person name="Delaux P.M."/>
            <person name="Dal Grande F."/>
            <person name="Keller J."/>
        </authorList>
    </citation>
    <scope>NUCLEOTIDE SEQUENCE [LARGE SCALE GENOMIC DNA]</scope>
    <source>
        <strain evidence="3 4">SAG 2036</strain>
    </source>
</reference>
<gene>
    <name evidence="3" type="ORF">WJX73_005578</name>
</gene>
<dbReference type="EMBL" id="JALJOQ010000058">
    <property type="protein sequence ID" value="KAK9803535.1"/>
    <property type="molecule type" value="Genomic_DNA"/>
</dbReference>
<evidence type="ECO:0000256" key="1">
    <source>
        <dbReference type="ARBA" id="ARBA00007558"/>
    </source>
</evidence>
<keyword evidence="4" id="KW-1185">Reference proteome</keyword>
<name>A0AAW1P1I5_9CHLO</name>
<dbReference type="Proteomes" id="UP001465755">
    <property type="component" value="Unassembled WGS sequence"/>
</dbReference>
<comment type="caution">
    <text evidence="3">The sequence shown here is derived from an EMBL/GenBank/DDBJ whole genome shotgun (WGS) entry which is preliminary data.</text>
</comment>
<evidence type="ECO:0000313" key="3">
    <source>
        <dbReference type="EMBL" id="KAK9803535.1"/>
    </source>
</evidence>